<dbReference type="Pfam" id="PF18888">
    <property type="entry name" value="DUF5650"/>
    <property type="match status" value="12"/>
</dbReference>
<comment type="caution">
    <text evidence="2">The sequence shown here is derived from an EMBL/GenBank/DDBJ whole genome shotgun (WGS) entry which is preliminary data.</text>
</comment>
<protein>
    <submittedName>
        <fullName evidence="2">T9SS type A sorting domain-containing protein</fullName>
    </submittedName>
</protein>
<dbReference type="InterPro" id="IPR043710">
    <property type="entry name" value="DUF5650"/>
</dbReference>
<gene>
    <name evidence="2" type="ORF">E0F88_15725</name>
</gene>
<proteinExistence type="predicted"/>
<evidence type="ECO:0000313" key="2">
    <source>
        <dbReference type="EMBL" id="TDE14639.1"/>
    </source>
</evidence>
<dbReference type="Proteomes" id="UP000294850">
    <property type="component" value="Unassembled WGS sequence"/>
</dbReference>
<evidence type="ECO:0000313" key="3">
    <source>
        <dbReference type="Proteomes" id="UP000294850"/>
    </source>
</evidence>
<dbReference type="Pfam" id="PF18962">
    <property type="entry name" value="Por_Secre_tail"/>
    <property type="match status" value="1"/>
</dbReference>
<accession>A0A4R5DKQ6</accession>
<keyword evidence="3" id="KW-1185">Reference proteome</keyword>
<dbReference type="OrthoDB" id="903882at2"/>
<dbReference type="AlphaFoldDB" id="A0A4R5DKQ6"/>
<sequence>MKHVNSNLLSLLIKQTMDSVPLSTSSPMGAKPRHQLIQIKRIIKGLVFFCAWLLVVVANAQIKKIAGPAGSESFGLAVTVLTNGNYVVTDPLHDIPGITNVGAVHLYNGITHALISTITGSGPSDQAGSGGITALTNGNFVISSPQWRNGGSTQAGAATWGNGVTGISGVISIANSLVGSTPNDNVSSLGIRALPNGHYVVVSPHWEHNVLLMNDAGAVTWGNGTTGTAGLVSESNSIVGSRWDDAVGSEGITILTNNNYVVTSTKWGGSTPLTSLGAVTWCNGSGGSAGRVSLTNSLLGSLDGDNIGSSGVKALPNGNYVVCSPSSRQGGVAEAGAVTWGNGATGTSGLVDESNSLVGSHAQDQVGYTVTGGVVVLTNGNYIVDSENWDNGSIVNAGAVTWCNGVTGRTGVVTEMNSLVGSTDEDKVGGGSGEGKVVALTNGNYVVSAPFWDNGAAMNTGAVIWCDGNIGSSGTVNPATAIIGAQANDQIARGGVTPLSNGHYVISSPFWDNAAVPDVGATTWANGTMTTAGTVSISNSIIGSSTNDFLTQRIAVLTNGHYVISNRYWNNGAIIDAGAATWRNGNVATNGVISADNSLTGSTSSDNVGQDIVPLRNGNYVVGSRNWNKGAISDAGAVTWGDGATGITGLVSEANSLVGSSTSDQIGVQATAGLDVGIHALANGNYLVESHLWNNGGVVDAGAVTLADGTKADTGIIDASNSLVGSTANDNLGYYFTSPLTDGNYLVRGVNWDNGLNVNVGSMTLGNGSYAVTGVVNPCNSVIGSDANEGPSLKPVYNYPKAYLIVGTPQENAINIFKPTGQELIMTASDVNVNITGVNQVPILATGGCYILASITPNGSDPVSGKVHTQVWIEGTVPSTPTYPFVARHYQITPEKSISTARVTLYFTNKDFLEFNSHPGSMLNLPANGGDAVGISNLRVEKFAGKSDDGTGLPATYHEGSMTINPDDSDIVWDNYSNRWEVSFDVSKGFSGFIVHTNSEALPVRLVSLTGEAREQNAFLQWKIADPKNFYRFEVERSTDAKKFQRLNKIAFSPGTDQYDFVDKGAADFTNAQSQLYYRLKMLDLDGSYAYSRIITLKFNNLYTTYVYPNPFSNEFSIIAPNKNIADVEIQFIDSKGRLVMTKKGATADSKIHVTNLKMPPGAYTISVKTKAGIVILKGVKQD</sequence>
<dbReference type="InterPro" id="IPR026444">
    <property type="entry name" value="Secre_tail"/>
</dbReference>
<dbReference type="EMBL" id="SMFL01000005">
    <property type="protein sequence ID" value="TDE14639.1"/>
    <property type="molecule type" value="Genomic_DNA"/>
</dbReference>
<reference evidence="2 3" key="1">
    <citation type="submission" date="2019-03" db="EMBL/GenBank/DDBJ databases">
        <title>Dyadobacter AR-3-6 sp. nov., isolated from arctic soil.</title>
        <authorList>
            <person name="Chaudhary D.K."/>
        </authorList>
    </citation>
    <scope>NUCLEOTIDE SEQUENCE [LARGE SCALE GENOMIC DNA]</scope>
    <source>
        <strain evidence="2 3">AR-3-6</strain>
    </source>
</reference>
<name>A0A4R5DKQ6_9BACT</name>
<dbReference type="NCBIfam" id="TIGR04183">
    <property type="entry name" value="Por_Secre_tail"/>
    <property type="match status" value="1"/>
</dbReference>
<feature type="domain" description="Secretion system C-terminal sorting" evidence="1">
    <location>
        <begin position="1107"/>
        <end position="1175"/>
    </location>
</feature>
<organism evidence="2 3">
    <name type="scientific">Dyadobacter psychrotolerans</name>
    <dbReference type="NCBI Taxonomy" id="2541721"/>
    <lineage>
        <taxon>Bacteria</taxon>
        <taxon>Pseudomonadati</taxon>
        <taxon>Bacteroidota</taxon>
        <taxon>Cytophagia</taxon>
        <taxon>Cytophagales</taxon>
        <taxon>Spirosomataceae</taxon>
        <taxon>Dyadobacter</taxon>
    </lineage>
</organism>
<evidence type="ECO:0000259" key="1">
    <source>
        <dbReference type="Pfam" id="PF18962"/>
    </source>
</evidence>